<dbReference type="Proteomes" id="UP000231658">
    <property type="component" value="Unassembled WGS sequence"/>
</dbReference>
<dbReference type="RefSeq" id="WP_165602592.1">
    <property type="nucleotide sequence ID" value="NZ_FLYE01000001.1"/>
</dbReference>
<accession>A0A1C3RD20</accession>
<dbReference type="Pfam" id="PF13489">
    <property type="entry name" value="Methyltransf_23"/>
    <property type="match status" value="1"/>
</dbReference>
<protein>
    <submittedName>
        <fullName evidence="1">Methyltransferase type 11</fullName>
    </submittedName>
</protein>
<evidence type="ECO:0000313" key="2">
    <source>
        <dbReference type="Proteomes" id="UP000231658"/>
    </source>
</evidence>
<name>A0A1C3RD20_9PROT</name>
<proteinExistence type="predicted"/>
<gene>
    <name evidence="1" type="ORF">MTBPR1_10423</name>
</gene>
<evidence type="ECO:0000313" key="1">
    <source>
        <dbReference type="EMBL" id="SCA55176.1"/>
    </source>
</evidence>
<reference evidence="1 2" key="1">
    <citation type="submission" date="2016-07" db="EMBL/GenBank/DDBJ databases">
        <authorList>
            <person name="Lefevre C.T."/>
        </authorList>
    </citation>
    <scope>NUCLEOTIDE SEQUENCE [LARGE SCALE GENOMIC DNA]</scope>
    <source>
        <strain evidence="1">PR1</strain>
    </source>
</reference>
<sequence length="202" mass="22890">MRDYTRLDNFLNERLKDIYPEPFGEPAISIMTQTVPKLMQDYNIPSGAKILDVGCGHGFALNLFKEAGLNPVGIGFGEEAEKCRQNGFEIIETDMSFTDVPDESFDVIWCRHVLEHSLFPFFTLSEMHRLLKVGGVFYMEVPAPETACAHETNQNHYSVLTKNGWLSLLHRTGFVDVKMYDINFSVPAGDDTYHAYSTIRPA</sequence>
<dbReference type="STRING" id="1867952.MTBPR1_10423"/>
<dbReference type="EMBL" id="FLYE01000001">
    <property type="protein sequence ID" value="SCA55176.1"/>
    <property type="molecule type" value="Genomic_DNA"/>
</dbReference>
<dbReference type="InterPro" id="IPR029063">
    <property type="entry name" value="SAM-dependent_MTases_sf"/>
</dbReference>
<keyword evidence="1" id="KW-0808">Transferase</keyword>
<dbReference type="CDD" id="cd02440">
    <property type="entry name" value="AdoMet_MTases"/>
    <property type="match status" value="1"/>
</dbReference>
<keyword evidence="2" id="KW-1185">Reference proteome</keyword>
<dbReference type="AlphaFoldDB" id="A0A1C3RD20"/>
<organism evidence="1 2">
    <name type="scientific">Candidatus Terasakiella magnetica</name>
    <dbReference type="NCBI Taxonomy" id="1867952"/>
    <lineage>
        <taxon>Bacteria</taxon>
        <taxon>Pseudomonadati</taxon>
        <taxon>Pseudomonadota</taxon>
        <taxon>Alphaproteobacteria</taxon>
        <taxon>Rhodospirillales</taxon>
        <taxon>Terasakiellaceae</taxon>
        <taxon>Terasakiella</taxon>
    </lineage>
</organism>
<dbReference type="GO" id="GO:0032259">
    <property type="term" value="P:methylation"/>
    <property type="evidence" value="ECO:0007669"/>
    <property type="project" value="UniProtKB-KW"/>
</dbReference>
<dbReference type="PANTHER" id="PTHR43861:SF1">
    <property type="entry name" value="TRANS-ACONITATE 2-METHYLTRANSFERASE"/>
    <property type="match status" value="1"/>
</dbReference>
<keyword evidence="1" id="KW-0489">Methyltransferase</keyword>
<dbReference type="GO" id="GO:0008168">
    <property type="term" value="F:methyltransferase activity"/>
    <property type="evidence" value="ECO:0007669"/>
    <property type="project" value="UniProtKB-KW"/>
</dbReference>
<dbReference type="SUPFAM" id="SSF53335">
    <property type="entry name" value="S-adenosyl-L-methionine-dependent methyltransferases"/>
    <property type="match status" value="1"/>
</dbReference>
<dbReference type="Gene3D" id="3.40.50.150">
    <property type="entry name" value="Vaccinia Virus protein VP39"/>
    <property type="match status" value="1"/>
</dbReference>
<dbReference type="PANTHER" id="PTHR43861">
    <property type="entry name" value="TRANS-ACONITATE 2-METHYLTRANSFERASE-RELATED"/>
    <property type="match status" value="1"/>
</dbReference>